<accession>A0A0E9VT65</accession>
<dbReference type="AlphaFoldDB" id="A0A0E9VT65"/>
<protein>
    <submittedName>
        <fullName evidence="1">Uncharacterized protein</fullName>
    </submittedName>
</protein>
<reference evidence="1" key="2">
    <citation type="journal article" date="2015" name="Fish Shellfish Immunol.">
        <title>Early steps in the European eel (Anguilla anguilla)-Vibrio vulnificus interaction in the gills: Role of the RtxA13 toxin.</title>
        <authorList>
            <person name="Callol A."/>
            <person name="Pajuelo D."/>
            <person name="Ebbesson L."/>
            <person name="Teles M."/>
            <person name="MacKenzie S."/>
            <person name="Amaro C."/>
        </authorList>
    </citation>
    <scope>NUCLEOTIDE SEQUENCE</scope>
</reference>
<dbReference type="EMBL" id="GBXM01027303">
    <property type="protein sequence ID" value="JAH81274.1"/>
    <property type="molecule type" value="Transcribed_RNA"/>
</dbReference>
<evidence type="ECO:0000313" key="1">
    <source>
        <dbReference type="EMBL" id="JAH81274.1"/>
    </source>
</evidence>
<proteinExistence type="predicted"/>
<name>A0A0E9VT65_ANGAN</name>
<sequence length="34" mass="3912">MWSITPTLYSWSFMHLGVATARSSPQSTRRLQKS</sequence>
<reference evidence="1" key="1">
    <citation type="submission" date="2014-11" db="EMBL/GenBank/DDBJ databases">
        <authorList>
            <person name="Amaro Gonzalez C."/>
        </authorList>
    </citation>
    <scope>NUCLEOTIDE SEQUENCE</scope>
</reference>
<organism evidence="1">
    <name type="scientific">Anguilla anguilla</name>
    <name type="common">European freshwater eel</name>
    <name type="synonym">Muraena anguilla</name>
    <dbReference type="NCBI Taxonomy" id="7936"/>
    <lineage>
        <taxon>Eukaryota</taxon>
        <taxon>Metazoa</taxon>
        <taxon>Chordata</taxon>
        <taxon>Craniata</taxon>
        <taxon>Vertebrata</taxon>
        <taxon>Euteleostomi</taxon>
        <taxon>Actinopterygii</taxon>
        <taxon>Neopterygii</taxon>
        <taxon>Teleostei</taxon>
        <taxon>Anguilliformes</taxon>
        <taxon>Anguillidae</taxon>
        <taxon>Anguilla</taxon>
    </lineage>
</organism>